<sequence length="66" mass="7455">MLGHEMQKQSQAAVMDIGWTLASVVFWAVFIRAIVIEDHYLPYQEMRASLMMEGVGGSQVHVFPTD</sequence>
<evidence type="ECO:0000256" key="1">
    <source>
        <dbReference type="SAM" id="Phobius"/>
    </source>
</evidence>
<dbReference type="OrthoDB" id="10274869at2759"/>
<comment type="caution">
    <text evidence="2">The sequence shown here is derived from an EMBL/GenBank/DDBJ whole genome shotgun (WGS) entry which is preliminary data.</text>
</comment>
<dbReference type="Proteomes" id="UP000604046">
    <property type="component" value="Unassembled WGS sequence"/>
</dbReference>
<accession>A0A812TH89</accession>
<evidence type="ECO:0000313" key="2">
    <source>
        <dbReference type="EMBL" id="CAE7522978.1"/>
    </source>
</evidence>
<keyword evidence="3" id="KW-1185">Reference proteome</keyword>
<gene>
    <name evidence="2" type="ORF">SNAT2548_LOCUS29275</name>
</gene>
<reference evidence="2" key="1">
    <citation type="submission" date="2021-02" db="EMBL/GenBank/DDBJ databases">
        <authorList>
            <person name="Dougan E. K."/>
            <person name="Rhodes N."/>
            <person name="Thang M."/>
            <person name="Chan C."/>
        </authorList>
    </citation>
    <scope>NUCLEOTIDE SEQUENCE</scope>
</reference>
<dbReference type="AlphaFoldDB" id="A0A812TH89"/>
<evidence type="ECO:0000313" key="3">
    <source>
        <dbReference type="Proteomes" id="UP000604046"/>
    </source>
</evidence>
<proteinExistence type="predicted"/>
<keyword evidence="1" id="KW-1133">Transmembrane helix</keyword>
<organism evidence="2 3">
    <name type="scientific">Symbiodinium natans</name>
    <dbReference type="NCBI Taxonomy" id="878477"/>
    <lineage>
        <taxon>Eukaryota</taxon>
        <taxon>Sar</taxon>
        <taxon>Alveolata</taxon>
        <taxon>Dinophyceae</taxon>
        <taxon>Suessiales</taxon>
        <taxon>Symbiodiniaceae</taxon>
        <taxon>Symbiodinium</taxon>
    </lineage>
</organism>
<keyword evidence="1" id="KW-0812">Transmembrane</keyword>
<dbReference type="EMBL" id="CAJNDS010002549">
    <property type="protein sequence ID" value="CAE7522978.1"/>
    <property type="molecule type" value="Genomic_DNA"/>
</dbReference>
<keyword evidence="1" id="KW-0472">Membrane</keyword>
<name>A0A812TH89_9DINO</name>
<protein>
    <submittedName>
        <fullName evidence="2">Uncharacterized protein</fullName>
    </submittedName>
</protein>
<feature type="transmembrane region" description="Helical" evidence="1">
    <location>
        <begin position="12"/>
        <end position="36"/>
    </location>
</feature>